<dbReference type="AlphaFoldDB" id="A0A6A5BQ64"/>
<evidence type="ECO:0000256" key="1">
    <source>
        <dbReference type="SAM" id="MobiDB-lite"/>
    </source>
</evidence>
<dbReference type="VEuPathDB" id="AmoebaDB:NF0118740"/>
<evidence type="ECO:0000313" key="3">
    <source>
        <dbReference type="Proteomes" id="UP000444721"/>
    </source>
</evidence>
<accession>A0A6A5BQ64</accession>
<dbReference type="VEuPathDB" id="AmoebaDB:FDP41_004939"/>
<protein>
    <submittedName>
        <fullName evidence="2">Uncharacterized protein</fullName>
    </submittedName>
</protein>
<sequence>MLEKQDQAEDAMKDEEKHNTNSPACNFTKEELHLLQEINQLQLNDLSNIPQYNLDPLVFRTLLNRESATQAISDLGRKQYDAFQQGIISTKLHERLNIEQSIPIPLVLAFDEYQYLIRHQFNLNTDLQHKIRRYMRNYQKKHRLILFPTLSGTLLDSDINFTSIMLSLPSLRPEDIEIILKEEGLEDLFTPKYKIVWSIIGLVPRHLEWAVWKAKSMKDNTTMPLETKISSIYAKIAAEVYHIYQPEHEYYAYQYLSILTLSGFPYSTHKALKYENKVEELSSQGRIYKANDHIGIPFLAIDKLSESIKEIPKSIQRLC</sequence>
<dbReference type="VEuPathDB" id="AmoebaDB:NF0118730"/>
<organism evidence="2 3">
    <name type="scientific">Naegleria fowleri</name>
    <name type="common">Brain eating amoeba</name>
    <dbReference type="NCBI Taxonomy" id="5763"/>
    <lineage>
        <taxon>Eukaryota</taxon>
        <taxon>Discoba</taxon>
        <taxon>Heterolobosea</taxon>
        <taxon>Tetramitia</taxon>
        <taxon>Eutetramitia</taxon>
        <taxon>Vahlkampfiidae</taxon>
        <taxon>Naegleria</taxon>
    </lineage>
</organism>
<evidence type="ECO:0000313" key="2">
    <source>
        <dbReference type="EMBL" id="KAF0976264.1"/>
    </source>
</evidence>
<dbReference type="RefSeq" id="XP_044560977.1">
    <property type="nucleotide sequence ID" value="XM_044708408.1"/>
</dbReference>
<proteinExistence type="predicted"/>
<dbReference type="VEuPathDB" id="AmoebaDB:NfTy_014170"/>
<dbReference type="VEuPathDB" id="AmoebaDB:NfTy_086400"/>
<dbReference type="EMBL" id="VFQX01000041">
    <property type="protein sequence ID" value="KAF0976264.1"/>
    <property type="molecule type" value="Genomic_DNA"/>
</dbReference>
<reference evidence="2 3" key="1">
    <citation type="journal article" date="2019" name="Sci. Rep.">
        <title>Nanopore sequencing improves the draft genome of the human pathogenic amoeba Naegleria fowleri.</title>
        <authorList>
            <person name="Liechti N."/>
            <person name="Schurch N."/>
            <person name="Bruggmann R."/>
            <person name="Wittwer M."/>
        </authorList>
    </citation>
    <scope>NUCLEOTIDE SEQUENCE [LARGE SCALE GENOMIC DNA]</scope>
    <source>
        <strain evidence="2 3">ATCC 30894</strain>
    </source>
</reference>
<keyword evidence="3" id="KW-1185">Reference proteome</keyword>
<dbReference type="GeneID" id="68112157"/>
<name>A0A6A5BQ64_NAEFO</name>
<feature type="region of interest" description="Disordered" evidence="1">
    <location>
        <begin position="1"/>
        <end position="23"/>
    </location>
</feature>
<dbReference type="Proteomes" id="UP000444721">
    <property type="component" value="Unassembled WGS sequence"/>
</dbReference>
<comment type="caution">
    <text evidence="2">The sequence shown here is derived from an EMBL/GenBank/DDBJ whole genome shotgun (WGS) entry which is preliminary data.</text>
</comment>
<gene>
    <name evidence="2" type="ORF">FDP41_004939</name>
</gene>
<feature type="compositionally biased region" description="Basic and acidic residues" evidence="1">
    <location>
        <begin position="1"/>
        <end position="19"/>
    </location>
</feature>